<organism evidence="1">
    <name type="scientific">Rhipicephalus appendiculatus</name>
    <name type="common">Brown ear tick</name>
    <dbReference type="NCBI Taxonomy" id="34631"/>
    <lineage>
        <taxon>Eukaryota</taxon>
        <taxon>Metazoa</taxon>
        <taxon>Ecdysozoa</taxon>
        <taxon>Arthropoda</taxon>
        <taxon>Chelicerata</taxon>
        <taxon>Arachnida</taxon>
        <taxon>Acari</taxon>
        <taxon>Parasitiformes</taxon>
        <taxon>Ixodida</taxon>
        <taxon>Ixodoidea</taxon>
        <taxon>Ixodidae</taxon>
        <taxon>Rhipicephalinae</taxon>
        <taxon>Rhipicephalus</taxon>
        <taxon>Rhipicephalus</taxon>
    </lineage>
</organism>
<dbReference type="AlphaFoldDB" id="A0A131YKH5"/>
<accession>A0A131YKH5</accession>
<name>A0A131YKH5_RHIAP</name>
<evidence type="ECO:0000313" key="1">
    <source>
        <dbReference type="EMBL" id="JAP78411.1"/>
    </source>
</evidence>
<dbReference type="EMBL" id="GEDV01010146">
    <property type="protein sequence ID" value="JAP78411.1"/>
    <property type="molecule type" value="Transcribed_RNA"/>
</dbReference>
<proteinExistence type="predicted"/>
<protein>
    <submittedName>
        <fullName evidence="1">Apoptosis associated protein</fullName>
    </submittedName>
</protein>
<sequence>MTPLLLALAPENDAIIGRRNTAVGERRLLIAFCSLKDAIGCSQMPTCCAVGCSNSIAKGDKLFAVPRGKENVKRRAIWLHRIGRKNFDCQDGRLS</sequence>
<reference evidence="1" key="1">
    <citation type="journal article" date="2016" name="Ticks Tick Borne Dis.">
        <title>De novo assembly and annotation of the salivary gland transcriptome of Rhipicephalus appendiculatus male and female ticks during blood feeding.</title>
        <authorList>
            <person name="de Castro M.H."/>
            <person name="de Klerk D."/>
            <person name="Pienaar R."/>
            <person name="Latif A.A."/>
            <person name="Rees D.J."/>
            <person name="Mans B.J."/>
        </authorList>
    </citation>
    <scope>NUCLEOTIDE SEQUENCE</scope>
    <source>
        <tissue evidence="1">Salivary glands</tissue>
    </source>
</reference>